<organism evidence="11 12">
    <name type="scientific">Vibrio marisflavi CECT 7928</name>
    <dbReference type="NCBI Taxonomy" id="634439"/>
    <lineage>
        <taxon>Bacteria</taxon>
        <taxon>Pseudomonadati</taxon>
        <taxon>Pseudomonadota</taxon>
        <taxon>Gammaproteobacteria</taxon>
        <taxon>Vibrionales</taxon>
        <taxon>Vibrionaceae</taxon>
        <taxon>Vibrio</taxon>
    </lineage>
</organism>
<keyword evidence="6 10" id="KW-1133">Transmembrane helix</keyword>
<comment type="similarity">
    <text evidence="2 10">Belongs to the FliR/MopE/SpaR family.</text>
</comment>
<evidence type="ECO:0000256" key="9">
    <source>
        <dbReference type="NCBIfam" id="TIGR01400"/>
    </source>
</evidence>
<evidence type="ECO:0000256" key="1">
    <source>
        <dbReference type="ARBA" id="ARBA00002578"/>
    </source>
</evidence>
<evidence type="ECO:0000256" key="5">
    <source>
        <dbReference type="ARBA" id="ARBA00022692"/>
    </source>
</evidence>
<keyword evidence="11" id="KW-0969">Cilium</keyword>
<feature type="transmembrane region" description="Helical" evidence="10">
    <location>
        <begin position="120"/>
        <end position="139"/>
    </location>
</feature>
<keyword evidence="5 10" id="KW-0812">Transmembrane</keyword>
<keyword evidence="4 10" id="KW-1003">Cell membrane</keyword>
<name>A0ABM9A546_9VIBR</name>
<dbReference type="Pfam" id="PF01311">
    <property type="entry name" value="Bac_export_1"/>
    <property type="match status" value="1"/>
</dbReference>
<evidence type="ECO:0000256" key="2">
    <source>
        <dbReference type="ARBA" id="ARBA00009772"/>
    </source>
</evidence>
<evidence type="ECO:0000256" key="7">
    <source>
        <dbReference type="ARBA" id="ARBA00023136"/>
    </source>
</evidence>
<evidence type="ECO:0000256" key="10">
    <source>
        <dbReference type="RuleBase" id="RU362071"/>
    </source>
</evidence>
<comment type="function">
    <text evidence="1 10">Role in flagellar biosynthesis.</text>
</comment>
<dbReference type="Proteomes" id="UP000838748">
    <property type="component" value="Unassembled WGS sequence"/>
</dbReference>
<dbReference type="PANTHER" id="PTHR30065:SF8">
    <property type="entry name" value="FLAGELLAR BIOSYNTHETIC PROTEIN FLIR"/>
    <property type="match status" value="1"/>
</dbReference>
<dbReference type="EMBL" id="CAKLDM010000002">
    <property type="protein sequence ID" value="CAH0540095.1"/>
    <property type="molecule type" value="Genomic_DNA"/>
</dbReference>
<dbReference type="PRINTS" id="PR00953">
    <property type="entry name" value="TYPE3IMRPROT"/>
</dbReference>
<reference evidence="11" key="1">
    <citation type="submission" date="2021-11" db="EMBL/GenBank/DDBJ databases">
        <authorList>
            <person name="Rodrigo-Torres L."/>
            <person name="Arahal R. D."/>
            <person name="Lucena T."/>
        </authorList>
    </citation>
    <scope>NUCLEOTIDE SEQUENCE</scope>
    <source>
        <strain evidence="11">CECT 7928</strain>
    </source>
</reference>
<feature type="transmembrane region" description="Helical" evidence="10">
    <location>
        <begin position="76"/>
        <end position="99"/>
    </location>
</feature>
<dbReference type="NCBIfam" id="TIGR01400">
    <property type="entry name" value="fliR"/>
    <property type="match status" value="1"/>
</dbReference>
<keyword evidence="7 10" id="KW-0472">Membrane</keyword>
<evidence type="ECO:0000313" key="12">
    <source>
        <dbReference type="Proteomes" id="UP000838748"/>
    </source>
</evidence>
<dbReference type="InterPro" id="IPR006303">
    <property type="entry name" value="FliR"/>
</dbReference>
<evidence type="ECO:0000256" key="4">
    <source>
        <dbReference type="ARBA" id="ARBA00022475"/>
    </source>
</evidence>
<keyword evidence="8 10" id="KW-0975">Bacterial flagellum</keyword>
<dbReference type="RefSeq" id="WP_237362122.1">
    <property type="nucleotide sequence ID" value="NZ_CAKLDM010000002.1"/>
</dbReference>
<feature type="transmembrane region" description="Helical" evidence="10">
    <location>
        <begin position="214"/>
        <end position="234"/>
    </location>
</feature>
<keyword evidence="11" id="KW-0282">Flagellum</keyword>
<keyword evidence="12" id="KW-1185">Reference proteome</keyword>
<feature type="transmembrane region" description="Helical" evidence="10">
    <location>
        <begin position="177"/>
        <end position="202"/>
    </location>
</feature>
<evidence type="ECO:0000256" key="6">
    <source>
        <dbReference type="ARBA" id="ARBA00022989"/>
    </source>
</evidence>
<evidence type="ECO:0000256" key="8">
    <source>
        <dbReference type="ARBA" id="ARBA00023143"/>
    </source>
</evidence>
<gene>
    <name evidence="11" type="primary">fliR_1</name>
    <name evidence="11" type="ORF">VMF7928_02613</name>
</gene>
<dbReference type="PANTHER" id="PTHR30065">
    <property type="entry name" value="FLAGELLAR BIOSYNTHETIC PROTEIN FLIR"/>
    <property type="match status" value="1"/>
</dbReference>
<feature type="transmembrane region" description="Helical" evidence="10">
    <location>
        <begin position="16"/>
        <end position="37"/>
    </location>
</feature>
<sequence length="259" mass="28356">MFALTFAQLSTLIGQFWWPFLRILAALITMPIFSSVLISNRLKLLLAMFLTLLVGPFIHNVPAIDPFSLSAIGLTLQQLLIGVVFGFGLVLFFTIFTMAGQIVSTQMGLSLGSMNDPVNGVSVTVLGNIYQAAVILLFFKLNGHLLALQILINSFQQLPIGLTFFNSQQLMLIPHMAAWIFGSALLLILPAVTAMLLVNIAFGLMYRAAPQLNIYSLGFPMNILLGVVIIALTFNSLPSQFNQLFEHLLGLLNQLMGGR</sequence>
<accession>A0ABM9A546</accession>
<evidence type="ECO:0000256" key="3">
    <source>
        <dbReference type="ARBA" id="ARBA00021717"/>
    </source>
</evidence>
<keyword evidence="11" id="KW-0966">Cell projection</keyword>
<proteinExistence type="inferred from homology"/>
<evidence type="ECO:0000313" key="11">
    <source>
        <dbReference type="EMBL" id="CAH0540095.1"/>
    </source>
</evidence>
<comment type="subcellular location">
    <subcellularLocation>
        <location evidence="10">Cell membrane</location>
        <topology evidence="10">Multi-pass membrane protein</topology>
    </subcellularLocation>
    <subcellularLocation>
        <location evidence="10">Bacterial flagellum basal body</location>
    </subcellularLocation>
</comment>
<protein>
    <recommendedName>
        <fullName evidence="3 9">Flagellar biosynthetic protein FliR</fullName>
    </recommendedName>
</protein>
<feature type="transmembrane region" description="Helical" evidence="10">
    <location>
        <begin position="44"/>
        <end position="64"/>
    </location>
</feature>
<dbReference type="InterPro" id="IPR002010">
    <property type="entry name" value="T3SS_IM_R"/>
</dbReference>
<comment type="caution">
    <text evidence="11">The sequence shown here is derived from an EMBL/GenBank/DDBJ whole genome shotgun (WGS) entry which is preliminary data.</text>
</comment>